<evidence type="ECO:0000313" key="4">
    <source>
        <dbReference type="EMBL" id="CAH3037515.1"/>
    </source>
</evidence>
<dbReference type="PANTHER" id="PTHR19324:SF33">
    <property type="entry name" value="MUCIN-5AC"/>
    <property type="match status" value="1"/>
</dbReference>
<accession>A0AAU9VT64</accession>
<dbReference type="InterPro" id="IPR031569">
    <property type="entry name" value="ApeC"/>
</dbReference>
<organism evidence="4 5">
    <name type="scientific">Pocillopora meandrina</name>
    <dbReference type="NCBI Taxonomy" id="46732"/>
    <lineage>
        <taxon>Eukaryota</taxon>
        <taxon>Metazoa</taxon>
        <taxon>Cnidaria</taxon>
        <taxon>Anthozoa</taxon>
        <taxon>Hexacorallia</taxon>
        <taxon>Scleractinia</taxon>
        <taxon>Astrocoeniina</taxon>
        <taxon>Pocilloporidae</taxon>
        <taxon>Pocillopora</taxon>
    </lineage>
</organism>
<feature type="region of interest" description="Disordered" evidence="1">
    <location>
        <begin position="309"/>
        <end position="328"/>
    </location>
</feature>
<dbReference type="SUPFAM" id="SSF57414">
    <property type="entry name" value="Hairpin loop containing domain-like"/>
    <property type="match status" value="1"/>
</dbReference>
<dbReference type="InterPro" id="IPR003609">
    <property type="entry name" value="Pan_app"/>
</dbReference>
<reference evidence="4 5" key="1">
    <citation type="submission" date="2022-05" db="EMBL/GenBank/DDBJ databases">
        <authorList>
            <consortium name="Genoscope - CEA"/>
            <person name="William W."/>
        </authorList>
    </citation>
    <scope>NUCLEOTIDE SEQUENCE [LARGE SCALE GENOMIC DNA]</scope>
</reference>
<keyword evidence="5" id="KW-1185">Reference proteome</keyword>
<comment type="caution">
    <text evidence="4">The sequence shown here is derived from an EMBL/GenBank/DDBJ whole genome shotgun (WGS) entry which is preliminary data.</text>
</comment>
<protein>
    <recommendedName>
        <fullName evidence="3">Apple domain-containing protein</fullName>
    </recommendedName>
</protein>
<feature type="compositionally biased region" description="Basic and acidic residues" evidence="1">
    <location>
        <begin position="311"/>
        <end position="321"/>
    </location>
</feature>
<evidence type="ECO:0000313" key="5">
    <source>
        <dbReference type="Proteomes" id="UP001159428"/>
    </source>
</evidence>
<feature type="chain" id="PRO_5043448816" description="Apple domain-containing protein" evidence="2">
    <location>
        <begin position="26"/>
        <end position="328"/>
    </location>
</feature>
<dbReference type="PANTHER" id="PTHR19324">
    <property type="entry name" value="PERFORIN-LIKE PROTEIN 1"/>
    <property type="match status" value="1"/>
</dbReference>
<evidence type="ECO:0000259" key="3">
    <source>
        <dbReference type="PROSITE" id="PS50948"/>
    </source>
</evidence>
<dbReference type="AlphaFoldDB" id="A0AAU9VT64"/>
<dbReference type="Pfam" id="PF16977">
    <property type="entry name" value="ApeC"/>
    <property type="match status" value="1"/>
</dbReference>
<dbReference type="PROSITE" id="PS50948">
    <property type="entry name" value="PAN"/>
    <property type="match status" value="1"/>
</dbReference>
<dbReference type="Gene3D" id="3.50.4.10">
    <property type="entry name" value="Hepatocyte Growth Factor"/>
    <property type="match status" value="1"/>
</dbReference>
<sequence length="328" mass="37444">MRTQTVVGVLCTVVFFHLVSRMAHANAIGKCKSQVSAFQKALQGHTYDTFKVNSPDVCVKRCDKEEKCQSINFVIDESICELNKESKEARPDNYVTDPRRIYMTVKFDKGGCFKSIVILNSWSFDCMYTCMYVYTWPSGTYGLPRSKTGCPQSPHASEWQIGWRLQDTEDTYPDSRHSNSFHIDAVVLKSHVNRSFCIKHVDKVSTEAKPWPKGQYCIYKKGVCPVGLSEGFIKWDDEDTNNKNNNGGTLPDGIYDKDTRISFCCRTNGNKSDPITLPVEKPFYLLAYGSSECQKVERALGTEEYIQYDNEDSKNSDEWEGSHPFMKY</sequence>
<dbReference type="Pfam" id="PF00024">
    <property type="entry name" value="PAN_1"/>
    <property type="match status" value="1"/>
</dbReference>
<evidence type="ECO:0000256" key="1">
    <source>
        <dbReference type="SAM" id="MobiDB-lite"/>
    </source>
</evidence>
<dbReference type="EMBL" id="CALNXJ010000004">
    <property type="protein sequence ID" value="CAH3037515.1"/>
    <property type="molecule type" value="Genomic_DNA"/>
</dbReference>
<gene>
    <name evidence="4" type="ORF">PMEA_00022133</name>
</gene>
<name>A0AAU9VT64_9CNID</name>
<evidence type="ECO:0000256" key="2">
    <source>
        <dbReference type="SAM" id="SignalP"/>
    </source>
</evidence>
<feature type="signal peptide" evidence="2">
    <location>
        <begin position="1"/>
        <end position="25"/>
    </location>
</feature>
<dbReference type="Proteomes" id="UP001159428">
    <property type="component" value="Unassembled WGS sequence"/>
</dbReference>
<feature type="domain" description="Apple" evidence="3">
    <location>
        <begin position="31"/>
        <end position="107"/>
    </location>
</feature>
<keyword evidence="2" id="KW-0732">Signal</keyword>
<proteinExistence type="predicted"/>